<name>A0A840EV66_9ACTN</name>
<protein>
    <submittedName>
        <fullName evidence="1">Uncharacterized protein</fullName>
    </submittedName>
</protein>
<gene>
    <name evidence="1" type="ORF">BKA16_000288</name>
</gene>
<reference evidence="1 2" key="1">
    <citation type="submission" date="2020-08" db="EMBL/GenBank/DDBJ databases">
        <title>Sequencing the genomes of 1000 actinobacteria strains.</title>
        <authorList>
            <person name="Klenk H.-P."/>
        </authorList>
    </citation>
    <scope>NUCLEOTIDE SEQUENCE [LARGE SCALE GENOMIC DNA]</scope>
    <source>
        <strain evidence="1 2">DSM 45298</strain>
    </source>
</reference>
<dbReference type="AlphaFoldDB" id="A0A840EV66"/>
<dbReference type="EMBL" id="JACIFP010000001">
    <property type="protein sequence ID" value="MBB4133736.1"/>
    <property type="molecule type" value="Genomic_DNA"/>
</dbReference>
<accession>A0A840EV66</accession>
<keyword evidence="2" id="KW-1185">Reference proteome</keyword>
<evidence type="ECO:0000313" key="1">
    <source>
        <dbReference type="EMBL" id="MBB4133736.1"/>
    </source>
</evidence>
<organism evidence="1 2">
    <name type="scientific">Gordonia humi</name>
    <dbReference type="NCBI Taxonomy" id="686429"/>
    <lineage>
        <taxon>Bacteria</taxon>
        <taxon>Bacillati</taxon>
        <taxon>Actinomycetota</taxon>
        <taxon>Actinomycetes</taxon>
        <taxon>Mycobacteriales</taxon>
        <taxon>Gordoniaceae</taxon>
        <taxon>Gordonia</taxon>
    </lineage>
</organism>
<dbReference type="Proteomes" id="UP000551501">
    <property type="component" value="Unassembled WGS sequence"/>
</dbReference>
<dbReference type="RefSeq" id="WP_183368892.1">
    <property type="nucleotide sequence ID" value="NZ_BAABHL010000022.1"/>
</dbReference>
<proteinExistence type="predicted"/>
<sequence length="313" mass="33654">MGFFRRRSAASAPQKVESQRDAVFEQLAAPDADWIRETARRVLAENGVEAVLDADGATFTASDGYRITLDNVVTTCARLPREEWLPYITAHYGSAARSAALPKIDDLTAEQLRTQVRTRVLPTDSLEIGGIDLSGYARPVADGLWAVLCVDFPETVSYVSSATAAAFPDLDGLFRSGQANTDAEPIATVEHIDGGLVGVTGDSLFIGSKVLNMAALLARTVDRDAPNGAVFVVPERSSVLFHVIDDLDAVTAIGTLATVGASMYVESTYAVSPNVFHWYRDFITCIGGMNDDHSGVTIRPSVELTEILNRLAE</sequence>
<comment type="caution">
    <text evidence="1">The sequence shown here is derived from an EMBL/GenBank/DDBJ whole genome shotgun (WGS) entry which is preliminary data.</text>
</comment>
<evidence type="ECO:0000313" key="2">
    <source>
        <dbReference type="Proteomes" id="UP000551501"/>
    </source>
</evidence>